<dbReference type="GO" id="GO:0055085">
    <property type="term" value="P:transmembrane transport"/>
    <property type="evidence" value="ECO:0007669"/>
    <property type="project" value="InterPro"/>
</dbReference>
<dbReference type="InterPro" id="IPR051393">
    <property type="entry name" value="ABC_transporter_permease"/>
</dbReference>
<reference evidence="9" key="1">
    <citation type="submission" date="2020-10" db="EMBL/GenBank/DDBJ databases">
        <authorList>
            <person name="Gilroy R."/>
        </authorList>
    </citation>
    <scope>NUCLEOTIDE SEQUENCE</scope>
    <source>
        <strain evidence="9">CHK123-3438</strain>
    </source>
</reference>
<dbReference type="CDD" id="cd06261">
    <property type="entry name" value="TM_PBP2"/>
    <property type="match status" value="1"/>
</dbReference>
<keyword evidence="6 7" id="KW-0472">Membrane</keyword>
<dbReference type="GO" id="GO:0005886">
    <property type="term" value="C:plasma membrane"/>
    <property type="evidence" value="ECO:0007669"/>
    <property type="project" value="UniProtKB-SubCell"/>
</dbReference>
<feature type="transmembrane region" description="Helical" evidence="7">
    <location>
        <begin position="115"/>
        <end position="135"/>
    </location>
</feature>
<comment type="caution">
    <text evidence="9">The sequence shown here is derived from an EMBL/GenBank/DDBJ whole genome shotgun (WGS) entry which is preliminary data.</text>
</comment>
<evidence type="ECO:0000313" key="9">
    <source>
        <dbReference type="EMBL" id="HIT41459.1"/>
    </source>
</evidence>
<dbReference type="Gene3D" id="1.10.3720.10">
    <property type="entry name" value="MetI-like"/>
    <property type="match status" value="1"/>
</dbReference>
<comment type="similarity">
    <text evidence="7">Belongs to the binding-protein-dependent transport system permease family.</text>
</comment>
<dbReference type="PANTHER" id="PTHR30193:SF1">
    <property type="entry name" value="ABC TRANSPORTER PERMEASE PROTEIN YESP-RELATED"/>
    <property type="match status" value="1"/>
</dbReference>
<organism evidence="9 10">
    <name type="scientific">Candidatus Caccovicinus merdipullorum</name>
    <dbReference type="NCBI Taxonomy" id="2840724"/>
    <lineage>
        <taxon>Bacteria</taxon>
        <taxon>Bacillati</taxon>
        <taxon>Bacillota</taxon>
        <taxon>Clostridia</taxon>
        <taxon>Eubacteriales</taxon>
        <taxon>Candidatus Caccovicinus</taxon>
    </lineage>
</organism>
<comment type="subcellular location">
    <subcellularLocation>
        <location evidence="1 7">Cell membrane</location>
        <topology evidence="1 7">Multi-pass membrane protein</topology>
    </subcellularLocation>
</comment>
<evidence type="ECO:0000256" key="3">
    <source>
        <dbReference type="ARBA" id="ARBA00022475"/>
    </source>
</evidence>
<dbReference type="Pfam" id="PF00528">
    <property type="entry name" value="BPD_transp_1"/>
    <property type="match status" value="1"/>
</dbReference>
<dbReference type="InterPro" id="IPR035906">
    <property type="entry name" value="MetI-like_sf"/>
</dbReference>
<keyword evidence="5 7" id="KW-1133">Transmembrane helix</keyword>
<feature type="transmembrane region" description="Helical" evidence="7">
    <location>
        <begin position="83"/>
        <end position="103"/>
    </location>
</feature>
<dbReference type="PANTHER" id="PTHR30193">
    <property type="entry name" value="ABC TRANSPORTER PERMEASE PROTEIN"/>
    <property type="match status" value="1"/>
</dbReference>
<dbReference type="SUPFAM" id="SSF161098">
    <property type="entry name" value="MetI-like"/>
    <property type="match status" value="1"/>
</dbReference>
<dbReference type="InterPro" id="IPR000515">
    <property type="entry name" value="MetI-like"/>
</dbReference>
<accession>A0A9D1GJH1</accession>
<evidence type="ECO:0000256" key="6">
    <source>
        <dbReference type="ARBA" id="ARBA00023136"/>
    </source>
</evidence>
<dbReference type="AlphaFoldDB" id="A0A9D1GJH1"/>
<evidence type="ECO:0000256" key="5">
    <source>
        <dbReference type="ARBA" id="ARBA00022989"/>
    </source>
</evidence>
<dbReference type="PROSITE" id="PS50928">
    <property type="entry name" value="ABC_TM1"/>
    <property type="match status" value="1"/>
</dbReference>
<evidence type="ECO:0000256" key="2">
    <source>
        <dbReference type="ARBA" id="ARBA00022448"/>
    </source>
</evidence>
<keyword evidence="2 7" id="KW-0813">Transport</keyword>
<name>A0A9D1GJH1_9FIRM</name>
<dbReference type="EMBL" id="DVKS01000083">
    <property type="protein sequence ID" value="HIT41459.1"/>
    <property type="molecule type" value="Genomic_DNA"/>
</dbReference>
<sequence>MLKRKNVSYSARDRKRMKIGFLYAVPWLIGFIIFKGYPFLSSLYYSFTDMNLQNSSYWYTLDNYREIFTDPQMLKAIGITFKYAFMTVPLKLIAALFIAYILCFPIKGVNLFRTAYYIPSVLGGSIAVSVLWKALFQKQGVINNLLMVFGIEGPSWLGDPDYALFLICLLHVWQFGSSMIIFLAALKGVPKDLYEAASIDGAGKWKQFFKITIPMISPVIFYNLVTQLCAAFQEFNSAYVITNGGPNGATTLISLLIYNNAFQKFDMGMASAQAWVLFIIVGGLSLVAFMSQKRWVYYSDEEGGR</sequence>
<evidence type="ECO:0000256" key="7">
    <source>
        <dbReference type="RuleBase" id="RU363032"/>
    </source>
</evidence>
<feature type="transmembrane region" description="Helical" evidence="7">
    <location>
        <begin position="237"/>
        <end position="258"/>
    </location>
</feature>
<gene>
    <name evidence="9" type="ORF">IAB60_05030</name>
</gene>
<protein>
    <submittedName>
        <fullName evidence="9">Sugar ABC transporter permease</fullName>
    </submittedName>
</protein>
<evidence type="ECO:0000256" key="4">
    <source>
        <dbReference type="ARBA" id="ARBA00022692"/>
    </source>
</evidence>
<evidence type="ECO:0000256" key="1">
    <source>
        <dbReference type="ARBA" id="ARBA00004651"/>
    </source>
</evidence>
<keyword evidence="4 7" id="KW-0812">Transmembrane</keyword>
<dbReference type="Proteomes" id="UP000886860">
    <property type="component" value="Unassembled WGS sequence"/>
</dbReference>
<feature type="transmembrane region" description="Helical" evidence="7">
    <location>
        <begin position="270"/>
        <end position="290"/>
    </location>
</feature>
<proteinExistence type="inferred from homology"/>
<feature type="domain" description="ABC transmembrane type-1" evidence="8">
    <location>
        <begin position="77"/>
        <end position="288"/>
    </location>
</feature>
<evidence type="ECO:0000313" key="10">
    <source>
        <dbReference type="Proteomes" id="UP000886860"/>
    </source>
</evidence>
<evidence type="ECO:0000259" key="8">
    <source>
        <dbReference type="PROSITE" id="PS50928"/>
    </source>
</evidence>
<feature type="transmembrane region" description="Helical" evidence="7">
    <location>
        <begin position="21"/>
        <end position="40"/>
    </location>
</feature>
<reference evidence="9" key="2">
    <citation type="journal article" date="2021" name="PeerJ">
        <title>Extensive microbial diversity within the chicken gut microbiome revealed by metagenomics and culture.</title>
        <authorList>
            <person name="Gilroy R."/>
            <person name="Ravi A."/>
            <person name="Getino M."/>
            <person name="Pursley I."/>
            <person name="Horton D.L."/>
            <person name="Alikhan N.F."/>
            <person name="Baker D."/>
            <person name="Gharbi K."/>
            <person name="Hall N."/>
            <person name="Watson M."/>
            <person name="Adriaenssens E.M."/>
            <person name="Foster-Nyarko E."/>
            <person name="Jarju S."/>
            <person name="Secka A."/>
            <person name="Antonio M."/>
            <person name="Oren A."/>
            <person name="Chaudhuri R.R."/>
            <person name="La Ragione R."/>
            <person name="Hildebrand F."/>
            <person name="Pallen M.J."/>
        </authorList>
    </citation>
    <scope>NUCLEOTIDE SEQUENCE</scope>
    <source>
        <strain evidence="9">CHK123-3438</strain>
    </source>
</reference>
<keyword evidence="3" id="KW-1003">Cell membrane</keyword>
<feature type="transmembrane region" description="Helical" evidence="7">
    <location>
        <begin position="162"/>
        <end position="186"/>
    </location>
</feature>